<dbReference type="GO" id="GO:0016757">
    <property type="term" value="F:glycosyltransferase activity"/>
    <property type="evidence" value="ECO:0007669"/>
    <property type="project" value="UniProtKB-KW"/>
</dbReference>
<dbReference type="Pfam" id="PF13641">
    <property type="entry name" value="Glyco_tranf_2_3"/>
    <property type="match status" value="1"/>
</dbReference>
<comment type="caution">
    <text evidence="1">The sequence shown here is derived from an EMBL/GenBank/DDBJ whole genome shotgun (WGS) entry which is preliminary data.</text>
</comment>
<reference evidence="1" key="1">
    <citation type="submission" date="2022-08" db="EMBL/GenBank/DDBJ databases">
        <authorList>
            <person name="Li F."/>
        </authorList>
    </citation>
    <scope>NUCLEOTIDE SEQUENCE</scope>
    <source>
        <strain evidence="1">MQZ15Z-1</strain>
    </source>
</reference>
<dbReference type="SUPFAM" id="SSF53448">
    <property type="entry name" value="Nucleotide-diphospho-sugar transferases"/>
    <property type="match status" value="2"/>
</dbReference>
<dbReference type="PANTHER" id="PTHR43179:SF7">
    <property type="entry name" value="RHAMNOSYLTRANSFERASE WBBL"/>
    <property type="match status" value="1"/>
</dbReference>
<dbReference type="AlphaFoldDB" id="A0A9X2T1V1"/>
<dbReference type="EC" id="2.4.-.-" evidence="1"/>
<keyword evidence="1" id="KW-0808">Transferase</keyword>
<gene>
    <name evidence="1" type="ORF">NVS89_10275</name>
</gene>
<keyword evidence="1" id="KW-0328">Glycosyltransferase</keyword>
<evidence type="ECO:0000313" key="1">
    <source>
        <dbReference type="EMBL" id="MCS0495485.1"/>
    </source>
</evidence>
<name>A0A9X2T1V1_9HYPH</name>
<dbReference type="RefSeq" id="WP_258732601.1">
    <property type="nucleotide sequence ID" value="NZ_JANTHZ010000003.1"/>
</dbReference>
<evidence type="ECO:0000313" key="2">
    <source>
        <dbReference type="Proteomes" id="UP001151088"/>
    </source>
</evidence>
<keyword evidence="2" id="KW-1185">Reference proteome</keyword>
<dbReference type="EMBL" id="JANTHZ010000003">
    <property type="protein sequence ID" value="MCS0495485.1"/>
    <property type="molecule type" value="Genomic_DNA"/>
</dbReference>
<dbReference type="Proteomes" id="UP001151088">
    <property type="component" value="Unassembled WGS sequence"/>
</dbReference>
<dbReference type="PANTHER" id="PTHR43179">
    <property type="entry name" value="RHAMNOSYLTRANSFERASE WBBL"/>
    <property type="match status" value="1"/>
</dbReference>
<dbReference type="InterPro" id="IPR029044">
    <property type="entry name" value="Nucleotide-diphossugar_trans"/>
</dbReference>
<protein>
    <submittedName>
        <fullName evidence="1">Glycosyltransferase</fullName>
        <ecNumber evidence="1">2.4.-.-</ecNumber>
    </submittedName>
</protein>
<proteinExistence type="predicted"/>
<organism evidence="1 2">
    <name type="scientific">Ancylobacter mangrovi</name>
    <dbReference type="NCBI Taxonomy" id="2972472"/>
    <lineage>
        <taxon>Bacteria</taxon>
        <taxon>Pseudomonadati</taxon>
        <taxon>Pseudomonadota</taxon>
        <taxon>Alphaproteobacteria</taxon>
        <taxon>Hyphomicrobiales</taxon>
        <taxon>Xanthobacteraceae</taxon>
        <taxon>Ancylobacter</taxon>
    </lineage>
</organism>
<dbReference type="Gene3D" id="3.90.550.10">
    <property type="entry name" value="Spore Coat Polysaccharide Biosynthesis Protein SpsA, Chain A"/>
    <property type="match status" value="1"/>
</dbReference>
<accession>A0A9X2T1V1</accession>
<sequence length="487" mass="53968">MNDYPLTIRLTPAGALAPGQSWPRPALDDWYALADPACRFHPDIRSILRVAATARPDVDIFYGDAVETAAPARGTVGKGAAQDRLILKPGFDITQLIAQDYIGWPLFIRGRALEALGPPGPEAGDAAGYDLLLRANAAGMMVERIAEILSARGATPAPDNLADRRRAVRAWLDQRLEEAEILPGRLPTTLRLHRPLAEPPEVTLIVPTRQTLCTLGEEAMRGRPLVLNLLESLAQSSWPMDRLTVLVGDDIEDGAAYADRDWPFRLERVVTRRAPDEPFNYARKMNALWPLARSEYVVFLNDDIVVRQPDWIEALMSFACDEDVGGVGARLLYPDGRIQHAGMVGGVMGTCTHVFIKQPATAPSYGNWADVHREYSMVTGAAFATRRSLLERINGFDEQFALDWNDVDMCLRMRLLGLRIVYTPHAELTHYESASRGASNLPGADLALFLERWSELLDNDPAYNPGLVRNSPLTAPAPLAYKGWWRE</sequence>